<dbReference type="AlphaFoldDB" id="A0A4Q4ZLT7"/>
<dbReference type="RefSeq" id="WP_134712880.1">
    <property type="nucleotide sequence ID" value="NZ_SDKM01000001.1"/>
</dbReference>
<feature type="transmembrane region" description="Helical" evidence="3">
    <location>
        <begin position="35"/>
        <end position="61"/>
    </location>
</feature>
<dbReference type="Proteomes" id="UP000295198">
    <property type="component" value="Unassembled WGS sequence"/>
</dbReference>
<organism evidence="4 5">
    <name type="scientific">Nocardioides guangzhouensis</name>
    <dbReference type="NCBI Taxonomy" id="2497878"/>
    <lineage>
        <taxon>Bacteria</taxon>
        <taxon>Bacillati</taxon>
        <taxon>Actinomycetota</taxon>
        <taxon>Actinomycetes</taxon>
        <taxon>Propionibacteriales</taxon>
        <taxon>Nocardioidaceae</taxon>
        <taxon>Nocardioides</taxon>
    </lineage>
</organism>
<dbReference type="OrthoDB" id="5244713at2"/>
<feature type="transmembrane region" description="Helical" evidence="3">
    <location>
        <begin position="110"/>
        <end position="140"/>
    </location>
</feature>
<keyword evidence="1 2" id="KW-0808">Transferase</keyword>
<comment type="similarity">
    <text evidence="2">Belongs to the CDP-alcohol phosphatidyltransferase class-I family.</text>
</comment>
<accession>A0A4Q4ZLT7</accession>
<protein>
    <submittedName>
        <fullName evidence="4">CDP-alcohol phosphatidyltransferase family protein</fullName>
    </submittedName>
</protein>
<feature type="transmembrane region" description="Helical" evidence="3">
    <location>
        <begin position="82"/>
        <end position="104"/>
    </location>
</feature>
<name>A0A4Q4ZLT7_9ACTN</name>
<keyword evidence="3" id="KW-1133">Transmembrane helix</keyword>
<keyword evidence="3" id="KW-0472">Membrane</keyword>
<dbReference type="PROSITE" id="PS00379">
    <property type="entry name" value="CDP_ALCOHOL_P_TRANSF"/>
    <property type="match status" value="1"/>
</dbReference>
<proteinExistence type="inferred from homology"/>
<sequence length="203" mass="21343">MVTLSPATPVLASAPTLRVGPFATLPNLVTLVRTVTAVTLGVLAEATSSLTLAVVAYAIFWMGDLLDGWSARRLRQETRAGAVFDIVSDRACVAVLCAGLVSMVPGVTPVALVFLLSFMVLDAMLSLSFLCWPVVSPNYFHVVDRRVWQLNWSPAGKAANSAGVIGAVALGLNGVALVVALLVVAVKLWSSVRVVHLIEAHGL</sequence>
<evidence type="ECO:0000313" key="4">
    <source>
        <dbReference type="EMBL" id="RYP88905.1"/>
    </source>
</evidence>
<keyword evidence="3" id="KW-0812">Transmembrane</keyword>
<dbReference type="EMBL" id="SDKM01000001">
    <property type="protein sequence ID" value="RYP88905.1"/>
    <property type="molecule type" value="Genomic_DNA"/>
</dbReference>
<dbReference type="GO" id="GO:0008654">
    <property type="term" value="P:phospholipid biosynthetic process"/>
    <property type="evidence" value="ECO:0007669"/>
    <property type="project" value="InterPro"/>
</dbReference>
<evidence type="ECO:0000256" key="3">
    <source>
        <dbReference type="SAM" id="Phobius"/>
    </source>
</evidence>
<comment type="caution">
    <text evidence="4">The sequence shown here is derived from an EMBL/GenBank/DDBJ whole genome shotgun (WGS) entry which is preliminary data.</text>
</comment>
<reference evidence="4 5" key="1">
    <citation type="submission" date="2019-01" db="EMBL/GenBank/DDBJ databases">
        <title>Nocardioides guangzhouensis sp. nov., an actinobacterium isolated from soil.</title>
        <authorList>
            <person name="Fu Y."/>
            <person name="Cai Y."/>
            <person name="Lin Z."/>
            <person name="Chen P."/>
        </authorList>
    </citation>
    <scope>NUCLEOTIDE SEQUENCE [LARGE SCALE GENOMIC DNA]</scope>
    <source>
        <strain evidence="4 5">130</strain>
    </source>
</reference>
<keyword evidence="5" id="KW-1185">Reference proteome</keyword>
<evidence type="ECO:0000256" key="2">
    <source>
        <dbReference type="RuleBase" id="RU003750"/>
    </source>
</evidence>
<dbReference type="Pfam" id="PF01066">
    <property type="entry name" value="CDP-OH_P_transf"/>
    <property type="match status" value="1"/>
</dbReference>
<dbReference type="GO" id="GO:0016780">
    <property type="term" value="F:phosphotransferase activity, for other substituted phosphate groups"/>
    <property type="evidence" value="ECO:0007669"/>
    <property type="project" value="InterPro"/>
</dbReference>
<dbReference type="InterPro" id="IPR000462">
    <property type="entry name" value="CDP-OH_P_trans"/>
</dbReference>
<dbReference type="Gene3D" id="1.20.120.1760">
    <property type="match status" value="1"/>
</dbReference>
<evidence type="ECO:0000313" key="5">
    <source>
        <dbReference type="Proteomes" id="UP000295198"/>
    </source>
</evidence>
<feature type="transmembrane region" description="Helical" evidence="3">
    <location>
        <begin position="161"/>
        <end position="186"/>
    </location>
</feature>
<dbReference type="InterPro" id="IPR043130">
    <property type="entry name" value="CDP-OH_PTrfase_TM_dom"/>
</dbReference>
<evidence type="ECO:0000256" key="1">
    <source>
        <dbReference type="ARBA" id="ARBA00022679"/>
    </source>
</evidence>
<gene>
    <name evidence="4" type="ORF">EKO23_00225</name>
</gene>
<dbReference type="GO" id="GO:0016020">
    <property type="term" value="C:membrane"/>
    <property type="evidence" value="ECO:0007669"/>
    <property type="project" value="InterPro"/>
</dbReference>
<dbReference type="InterPro" id="IPR048254">
    <property type="entry name" value="CDP_ALCOHOL_P_TRANSF_CS"/>
</dbReference>